<evidence type="ECO:0000256" key="5">
    <source>
        <dbReference type="ARBA" id="ARBA00022723"/>
    </source>
</evidence>
<accession>A0A2K9LLD9</accession>
<evidence type="ECO:0000256" key="10">
    <source>
        <dbReference type="ARBA" id="ARBA00023134"/>
    </source>
</evidence>
<evidence type="ECO:0000313" key="15">
    <source>
        <dbReference type="Proteomes" id="UP000235116"/>
    </source>
</evidence>
<dbReference type="PROSITE" id="PS51709">
    <property type="entry name" value="G_TRME"/>
    <property type="match status" value="1"/>
</dbReference>
<keyword evidence="6 11" id="KW-0547">Nucleotide-binding</keyword>
<comment type="similarity">
    <text evidence="2 11 12">Belongs to the TRAFAC class TrmE-Era-EngA-EngB-Septin-like GTPase superfamily. TrmE GTPase family.</text>
</comment>
<keyword evidence="7 11" id="KW-0378">Hydrolase</keyword>
<keyword evidence="4 11" id="KW-0819">tRNA processing</keyword>
<dbReference type="SUPFAM" id="SSF116878">
    <property type="entry name" value="TrmE connector domain"/>
    <property type="match status" value="1"/>
</dbReference>
<keyword evidence="5 11" id="KW-0479">Metal-binding</keyword>
<name>A0A2K9LLD9_9GAMM</name>
<feature type="binding site" evidence="11">
    <location>
        <begin position="232"/>
        <end position="237"/>
    </location>
    <ligand>
        <name>GTP</name>
        <dbReference type="ChEBI" id="CHEBI:37565"/>
    </ligand>
</feature>
<dbReference type="PANTHER" id="PTHR42714:SF2">
    <property type="entry name" value="TRNA MODIFICATION GTPASE GTPBP3, MITOCHONDRIAL"/>
    <property type="match status" value="1"/>
</dbReference>
<feature type="binding site" evidence="11">
    <location>
        <begin position="276"/>
        <end position="279"/>
    </location>
    <ligand>
        <name>GTP</name>
        <dbReference type="ChEBI" id="CHEBI:37565"/>
    </ligand>
</feature>
<dbReference type="Gene3D" id="3.30.1360.120">
    <property type="entry name" value="Probable tRNA modification gtpase trme, domain 1"/>
    <property type="match status" value="1"/>
</dbReference>
<dbReference type="OrthoDB" id="9805918at2"/>
<dbReference type="GO" id="GO:0003924">
    <property type="term" value="F:GTPase activity"/>
    <property type="evidence" value="ECO:0007669"/>
    <property type="project" value="UniProtKB-UniRule"/>
</dbReference>
<dbReference type="InterPro" id="IPR025867">
    <property type="entry name" value="MnmE_helical"/>
</dbReference>
<feature type="domain" description="TrmE-type G" evidence="13">
    <location>
        <begin position="222"/>
        <end position="383"/>
    </location>
</feature>
<dbReference type="CDD" id="cd04164">
    <property type="entry name" value="trmE"/>
    <property type="match status" value="1"/>
</dbReference>
<dbReference type="HAMAP" id="MF_00379">
    <property type="entry name" value="GTPase_MnmE"/>
    <property type="match status" value="1"/>
</dbReference>
<dbReference type="CDD" id="cd14858">
    <property type="entry name" value="TrmE_N"/>
    <property type="match status" value="1"/>
</dbReference>
<dbReference type="NCBIfam" id="NF003661">
    <property type="entry name" value="PRK05291.1-3"/>
    <property type="match status" value="1"/>
</dbReference>
<dbReference type="Pfam" id="PF01926">
    <property type="entry name" value="MMR_HSR1"/>
    <property type="match status" value="1"/>
</dbReference>
<evidence type="ECO:0000256" key="9">
    <source>
        <dbReference type="ARBA" id="ARBA00022958"/>
    </source>
</evidence>
<dbReference type="InterPro" id="IPR027266">
    <property type="entry name" value="TrmE/GcvT-like"/>
</dbReference>
<keyword evidence="15" id="KW-1185">Reference proteome</keyword>
<dbReference type="Proteomes" id="UP000235116">
    <property type="component" value="Chromosome"/>
</dbReference>
<dbReference type="Gene3D" id="1.20.120.430">
    <property type="entry name" value="tRNA modification GTPase MnmE domain 2"/>
    <property type="match status" value="1"/>
</dbReference>
<feature type="binding site" evidence="11">
    <location>
        <begin position="251"/>
        <end position="257"/>
    </location>
    <ligand>
        <name>GTP</name>
        <dbReference type="ChEBI" id="CHEBI:37565"/>
    </ligand>
</feature>
<comment type="subunit">
    <text evidence="11">Homodimer. Heterotetramer of two MnmE and two MnmG subunits.</text>
</comment>
<evidence type="ECO:0000256" key="3">
    <source>
        <dbReference type="ARBA" id="ARBA00022490"/>
    </source>
</evidence>
<evidence type="ECO:0000256" key="4">
    <source>
        <dbReference type="ARBA" id="ARBA00022694"/>
    </source>
</evidence>
<dbReference type="InterPro" id="IPR018948">
    <property type="entry name" value="GTP-bd_TrmE_N"/>
</dbReference>
<dbReference type="InterPro" id="IPR004520">
    <property type="entry name" value="GTPase_MnmE"/>
</dbReference>
<sequence length="460" mass="49789">MPDSIRTLDTDTIAAQATPPGRGGVGIVRISGPKACLIARTLCKKSNLQPRYAHFARFHNADGQVIDEGLVLYFPAPNSFTGEEVVELQGHGGPVVMASLLNQVVELGARVARPGEFSERAFLNDKIDLAQAEAIADLIDSASEQAARSALRSLQGAFSDRVNVLVEQLIALRMYVEAAIDFPEEEIDFLADGKVLTDVDNIRQQLHQVFQEANRGVLMKEGMKVVLAGKPNAGKSSLLNALSGRDSAIVTAIAGTTRDVLREHIHLDGMPLHITDTAGLRESPDEVEQEGIRRAWQEIQQADHVIMLVDASEVTGQQYAPNALWPEFVQQLPAHIPLTVVLNKIDLVGSLPEAETNNKVICLSAKTGTGVDALREYLKSAMGYAGEGQGSFTARQRHIDALKKAQDALEQGRSQLVEAGAGELLAEDLRLAQEHLGEITGRFTPDDLLGRIFSSFCIGK</sequence>
<evidence type="ECO:0000313" key="14">
    <source>
        <dbReference type="EMBL" id="AUM13070.1"/>
    </source>
</evidence>
<evidence type="ECO:0000256" key="2">
    <source>
        <dbReference type="ARBA" id="ARBA00011043"/>
    </source>
</evidence>
<dbReference type="InterPro" id="IPR005225">
    <property type="entry name" value="Small_GTP-bd"/>
</dbReference>
<feature type="binding site" evidence="11">
    <location>
        <position position="29"/>
    </location>
    <ligand>
        <name>(6S)-5-formyl-5,6,7,8-tetrahydrofolate</name>
        <dbReference type="ChEBI" id="CHEBI:57457"/>
    </ligand>
</feature>
<gene>
    <name evidence="11" type="primary">mnmE</name>
    <name evidence="11" type="synonym">trmE</name>
    <name evidence="14" type="ORF">Kalk_11825</name>
</gene>
<dbReference type="FunFam" id="3.40.50.300:FF:000249">
    <property type="entry name" value="tRNA modification GTPase MnmE"/>
    <property type="match status" value="1"/>
</dbReference>
<feature type="binding site" evidence="11">
    <location>
        <position position="87"/>
    </location>
    <ligand>
        <name>(6S)-5-formyl-5,6,7,8-tetrahydrofolate</name>
        <dbReference type="ChEBI" id="CHEBI:57457"/>
    </ligand>
</feature>
<dbReference type="GO" id="GO:0030488">
    <property type="term" value="P:tRNA methylation"/>
    <property type="evidence" value="ECO:0007669"/>
    <property type="project" value="TreeGrafter"/>
</dbReference>
<comment type="caution">
    <text evidence="11">Lacks conserved residue(s) required for the propagation of feature annotation.</text>
</comment>
<dbReference type="SUPFAM" id="SSF52540">
    <property type="entry name" value="P-loop containing nucleoside triphosphate hydrolases"/>
    <property type="match status" value="1"/>
</dbReference>
<dbReference type="NCBIfam" id="TIGR00231">
    <property type="entry name" value="small_GTP"/>
    <property type="match status" value="1"/>
</dbReference>
<keyword evidence="3 11" id="KW-0963">Cytoplasm</keyword>
<dbReference type="GO" id="GO:0046872">
    <property type="term" value="F:metal ion binding"/>
    <property type="evidence" value="ECO:0007669"/>
    <property type="project" value="UniProtKB-KW"/>
</dbReference>
<dbReference type="EMBL" id="CP022684">
    <property type="protein sequence ID" value="AUM13070.1"/>
    <property type="molecule type" value="Genomic_DNA"/>
</dbReference>
<feature type="binding site" evidence="11">
    <location>
        <position position="257"/>
    </location>
    <ligand>
        <name>Mg(2+)</name>
        <dbReference type="ChEBI" id="CHEBI:18420"/>
    </ligand>
</feature>
<dbReference type="GO" id="GO:0005525">
    <property type="term" value="F:GTP binding"/>
    <property type="evidence" value="ECO:0007669"/>
    <property type="project" value="UniProtKB-UniRule"/>
</dbReference>
<reference evidence="15" key="1">
    <citation type="submission" date="2017-08" db="EMBL/GenBank/DDBJ databases">
        <title>Direct submision.</title>
        <authorList>
            <person name="Kim S.-J."/>
            <person name="Rhee S.-K."/>
        </authorList>
    </citation>
    <scope>NUCLEOTIDE SEQUENCE [LARGE SCALE GENOMIC DNA]</scope>
    <source>
        <strain evidence="15">GI5</strain>
    </source>
</reference>
<evidence type="ECO:0000256" key="12">
    <source>
        <dbReference type="RuleBase" id="RU003313"/>
    </source>
</evidence>
<protein>
    <recommendedName>
        <fullName evidence="11">tRNA modification GTPase MnmE</fullName>
        <ecNumber evidence="11">3.6.-.-</ecNumber>
    </recommendedName>
</protein>
<dbReference type="GO" id="GO:0005829">
    <property type="term" value="C:cytosol"/>
    <property type="evidence" value="ECO:0007669"/>
    <property type="project" value="TreeGrafter"/>
</dbReference>
<feature type="binding site" evidence="11">
    <location>
        <position position="256"/>
    </location>
    <ligand>
        <name>K(+)</name>
        <dbReference type="ChEBI" id="CHEBI:29103"/>
    </ligand>
</feature>
<feature type="binding site" evidence="11">
    <location>
        <position position="126"/>
    </location>
    <ligand>
        <name>(6S)-5-formyl-5,6,7,8-tetrahydrofolate</name>
        <dbReference type="ChEBI" id="CHEBI:57457"/>
    </ligand>
</feature>
<evidence type="ECO:0000256" key="8">
    <source>
        <dbReference type="ARBA" id="ARBA00022842"/>
    </source>
</evidence>
<dbReference type="EC" id="3.6.-.-" evidence="11"/>
<evidence type="ECO:0000259" key="13">
    <source>
        <dbReference type="PROSITE" id="PS51709"/>
    </source>
</evidence>
<dbReference type="InterPro" id="IPR027368">
    <property type="entry name" value="MnmE_dom2"/>
</dbReference>
<feature type="binding site" evidence="11">
    <location>
        <position position="236"/>
    </location>
    <ligand>
        <name>Mg(2+)</name>
        <dbReference type="ChEBI" id="CHEBI:18420"/>
    </ligand>
</feature>
<dbReference type="InterPro" id="IPR006073">
    <property type="entry name" value="GTP-bd"/>
</dbReference>
<dbReference type="NCBIfam" id="TIGR00450">
    <property type="entry name" value="mnmE_trmE_thdF"/>
    <property type="match status" value="1"/>
</dbReference>
<dbReference type="Pfam" id="PF12631">
    <property type="entry name" value="MnmE_helical"/>
    <property type="match status" value="1"/>
</dbReference>
<evidence type="ECO:0000256" key="7">
    <source>
        <dbReference type="ARBA" id="ARBA00022801"/>
    </source>
</evidence>
<proteinExistence type="inferred from homology"/>
<feature type="binding site" evidence="11">
    <location>
        <position position="251"/>
    </location>
    <ligand>
        <name>K(+)</name>
        <dbReference type="ChEBI" id="CHEBI:29103"/>
    </ligand>
</feature>
<keyword evidence="8 11" id="KW-0460">Magnesium</keyword>
<dbReference type="PANTHER" id="PTHR42714">
    <property type="entry name" value="TRNA MODIFICATION GTPASE GTPBP3"/>
    <property type="match status" value="1"/>
</dbReference>
<feature type="binding site" evidence="11">
    <location>
        <position position="253"/>
    </location>
    <ligand>
        <name>K(+)</name>
        <dbReference type="ChEBI" id="CHEBI:29103"/>
    </ligand>
</feature>
<evidence type="ECO:0000256" key="6">
    <source>
        <dbReference type="ARBA" id="ARBA00022741"/>
    </source>
</evidence>
<dbReference type="KEGG" id="kak:Kalk_11825"/>
<dbReference type="Pfam" id="PF10396">
    <property type="entry name" value="TrmE_N"/>
    <property type="match status" value="1"/>
</dbReference>
<dbReference type="Gene3D" id="3.40.50.300">
    <property type="entry name" value="P-loop containing nucleotide triphosphate hydrolases"/>
    <property type="match status" value="1"/>
</dbReference>
<feature type="binding site" evidence="11">
    <location>
        <position position="460"/>
    </location>
    <ligand>
        <name>(6S)-5-formyl-5,6,7,8-tetrahydrofolate</name>
        <dbReference type="ChEBI" id="CHEBI:57457"/>
    </ligand>
</feature>
<evidence type="ECO:0000256" key="1">
    <source>
        <dbReference type="ARBA" id="ARBA00004496"/>
    </source>
</evidence>
<comment type="subcellular location">
    <subcellularLocation>
        <location evidence="1 11">Cytoplasm</location>
    </subcellularLocation>
</comment>
<dbReference type="GO" id="GO:0002098">
    <property type="term" value="P:tRNA wobble uridine modification"/>
    <property type="evidence" value="ECO:0007669"/>
    <property type="project" value="TreeGrafter"/>
</dbReference>
<evidence type="ECO:0000256" key="11">
    <source>
        <dbReference type="HAMAP-Rule" id="MF_00379"/>
    </source>
</evidence>
<dbReference type="AlphaFoldDB" id="A0A2K9LLD9"/>
<comment type="function">
    <text evidence="11">Exhibits a very high intrinsic GTPase hydrolysis rate. Involved in the addition of a carboxymethylaminomethyl (cmnm) group at the wobble position (U34) of certain tRNAs, forming tRNA-cmnm(5)s(2)U34.</text>
</comment>
<organism evidence="14 15">
    <name type="scientific">Ketobacter alkanivorans</name>
    <dbReference type="NCBI Taxonomy" id="1917421"/>
    <lineage>
        <taxon>Bacteria</taxon>
        <taxon>Pseudomonadati</taxon>
        <taxon>Pseudomonadota</taxon>
        <taxon>Gammaproteobacteria</taxon>
        <taxon>Pseudomonadales</taxon>
        <taxon>Ketobacteraceae</taxon>
        <taxon>Ketobacter</taxon>
    </lineage>
</organism>
<keyword evidence="10 11" id="KW-0342">GTP-binding</keyword>
<dbReference type="InterPro" id="IPR027417">
    <property type="entry name" value="P-loop_NTPase"/>
</dbReference>
<feature type="binding site" evidence="11">
    <location>
        <position position="232"/>
    </location>
    <ligand>
        <name>K(+)</name>
        <dbReference type="ChEBI" id="CHEBI:29103"/>
    </ligand>
</feature>
<comment type="cofactor">
    <cofactor evidence="11">
        <name>K(+)</name>
        <dbReference type="ChEBI" id="CHEBI:29103"/>
    </cofactor>
    <text evidence="11">Binds 1 potassium ion per subunit.</text>
</comment>
<dbReference type="RefSeq" id="WP_101894449.1">
    <property type="nucleotide sequence ID" value="NZ_CP022684.1"/>
</dbReference>
<dbReference type="FunFam" id="3.30.1360.120:FF:000001">
    <property type="entry name" value="tRNA modification GTPase MnmE"/>
    <property type="match status" value="1"/>
</dbReference>
<dbReference type="InterPro" id="IPR031168">
    <property type="entry name" value="G_TrmE"/>
</dbReference>
<keyword evidence="9 11" id="KW-0630">Potassium</keyword>